<dbReference type="SUPFAM" id="SSF51120">
    <property type="entry name" value="beta-Roll"/>
    <property type="match status" value="3"/>
</dbReference>
<comment type="subcellular location">
    <subcellularLocation>
        <location evidence="1">Secreted</location>
    </subcellularLocation>
</comment>
<dbReference type="PANTHER" id="PTHR38340:SF1">
    <property type="entry name" value="S-LAYER PROTEIN"/>
    <property type="match status" value="1"/>
</dbReference>
<dbReference type="PROSITE" id="PS00330">
    <property type="entry name" value="HEMOLYSIN_CALCIUM"/>
    <property type="match status" value="5"/>
</dbReference>
<evidence type="ECO:0000313" key="7">
    <source>
        <dbReference type="Proteomes" id="UP000886602"/>
    </source>
</evidence>
<feature type="domain" description="Haemolysin-type calcium binding-related" evidence="5">
    <location>
        <begin position="313"/>
        <end position="356"/>
    </location>
</feature>
<dbReference type="InterPro" id="IPR018511">
    <property type="entry name" value="Hemolysin-typ_Ca-bd_CS"/>
</dbReference>
<dbReference type="GO" id="GO:0005509">
    <property type="term" value="F:calcium ion binding"/>
    <property type="evidence" value="ECO:0007669"/>
    <property type="project" value="InterPro"/>
</dbReference>
<feature type="compositionally biased region" description="Low complexity" evidence="4">
    <location>
        <begin position="236"/>
        <end position="252"/>
    </location>
</feature>
<gene>
    <name evidence="6" type="ORF">IPJ48_15655</name>
</gene>
<dbReference type="AlphaFoldDB" id="A0A9D7FEX7"/>
<evidence type="ECO:0000256" key="1">
    <source>
        <dbReference type="ARBA" id="ARBA00004613"/>
    </source>
</evidence>
<protein>
    <submittedName>
        <fullName evidence="6">Calcium-binding protein</fullName>
    </submittedName>
</protein>
<dbReference type="InterPro" id="IPR011049">
    <property type="entry name" value="Serralysin-like_metalloprot_C"/>
</dbReference>
<dbReference type="InterPro" id="IPR010566">
    <property type="entry name" value="Haemolys_ca-bd"/>
</dbReference>
<dbReference type="InterPro" id="IPR050557">
    <property type="entry name" value="RTX_toxin/Mannuronan_C5-epim"/>
</dbReference>
<feature type="region of interest" description="Disordered" evidence="4">
    <location>
        <begin position="236"/>
        <end position="261"/>
    </location>
</feature>
<feature type="non-terminal residue" evidence="6">
    <location>
        <position position="1"/>
    </location>
</feature>
<evidence type="ECO:0000256" key="4">
    <source>
        <dbReference type="SAM" id="MobiDB-lite"/>
    </source>
</evidence>
<dbReference type="EMBL" id="JADJNC010000030">
    <property type="protein sequence ID" value="MBK7424392.1"/>
    <property type="molecule type" value="Genomic_DNA"/>
</dbReference>
<evidence type="ECO:0000313" key="6">
    <source>
        <dbReference type="EMBL" id="MBK7424392.1"/>
    </source>
</evidence>
<keyword evidence="3" id="KW-0106">Calcium</keyword>
<evidence type="ECO:0000256" key="3">
    <source>
        <dbReference type="ARBA" id="ARBA00022837"/>
    </source>
</evidence>
<dbReference type="PANTHER" id="PTHR38340">
    <property type="entry name" value="S-LAYER PROTEIN"/>
    <property type="match status" value="1"/>
</dbReference>
<dbReference type="Gene3D" id="2.150.10.10">
    <property type="entry name" value="Serralysin-like metalloprotease, C-terminal"/>
    <property type="match status" value="6"/>
</dbReference>
<keyword evidence="2" id="KW-0964">Secreted</keyword>
<organism evidence="6 7">
    <name type="scientific">Candidatus Propionivibrio dominans</name>
    <dbReference type="NCBI Taxonomy" id="2954373"/>
    <lineage>
        <taxon>Bacteria</taxon>
        <taxon>Pseudomonadati</taxon>
        <taxon>Pseudomonadota</taxon>
        <taxon>Betaproteobacteria</taxon>
        <taxon>Rhodocyclales</taxon>
        <taxon>Rhodocyclaceae</taxon>
        <taxon>Propionivibrio</taxon>
    </lineage>
</organism>
<dbReference type="Proteomes" id="UP000886602">
    <property type="component" value="Unassembled WGS sequence"/>
</dbReference>
<reference evidence="6" key="1">
    <citation type="submission" date="2020-10" db="EMBL/GenBank/DDBJ databases">
        <title>Connecting structure to function with the recovery of over 1000 high-quality activated sludge metagenome-assembled genomes encoding full-length rRNA genes using long-read sequencing.</title>
        <authorList>
            <person name="Singleton C.M."/>
            <person name="Petriglieri F."/>
            <person name="Kristensen J.M."/>
            <person name="Kirkegaard R.H."/>
            <person name="Michaelsen T.Y."/>
            <person name="Andersen M.H."/>
            <person name="Karst S.M."/>
            <person name="Dueholm M.S."/>
            <person name="Nielsen P.H."/>
            <person name="Albertsen M."/>
        </authorList>
    </citation>
    <scope>NUCLEOTIDE SEQUENCE</scope>
    <source>
        <strain evidence="6">EsbW_18-Q3-R4-48_MAXAC.044</strain>
    </source>
</reference>
<dbReference type="GO" id="GO:0005576">
    <property type="term" value="C:extracellular region"/>
    <property type="evidence" value="ECO:0007669"/>
    <property type="project" value="UniProtKB-SubCell"/>
</dbReference>
<dbReference type="Pfam" id="PF06594">
    <property type="entry name" value="HCBP_related"/>
    <property type="match status" value="3"/>
</dbReference>
<comment type="caution">
    <text evidence="6">The sequence shown here is derived from an EMBL/GenBank/DDBJ whole genome shotgun (WGS) entry which is preliminary data.</text>
</comment>
<dbReference type="PRINTS" id="PR00313">
    <property type="entry name" value="CABNDNGRPT"/>
</dbReference>
<dbReference type="InterPro" id="IPR001343">
    <property type="entry name" value="Hemolysn_Ca-bd"/>
</dbReference>
<name>A0A9D7FEX7_9RHOO</name>
<dbReference type="Pfam" id="PF00353">
    <property type="entry name" value="HemolysinCabind"/>
    <property type="match status" value="6"/>
</dbReference>
<proteinExistence type="predicted"/>
<accession>A0A9D7FEX7</accession>
<evidence type="ECO:0000256" key="2">
    <source>
        <dbReference type="ARBA" id="ARBA00022525"/>
    </source>
</evidence>
<feature type="domain" description="Haemolysin-type calcium binding-related" evidence="5">
    <location>
        <begin position="131"/>
        <end position="171"/>
    </location>
</feature>
<sequence length="570" mass="59158">TGNDTLNGHNGGPNVVYGYEGNDALSGGDGADTLYGGTGLDTLNGYAGNDLLYGGAGNDTLNGNDGNDLLDGGAGNDSLTGGAGNDTYVFRRGGGADIIGNNDSTVGRVDTLLLDGLNVADIRLEKWGSYDLALVINDTGESITVQSYFSSDSYKLDFVKFADGTTWDRATLAAREMTVYGSAGNDTLVGHNGGPNILYGLDGADNLGGGDGVDTMYGGTGNDTLYGNTGNDLLDGGTGNDTLNGNDGNDTLDGGEGSDYLSGGAGNETYVFRRGGGADSISNYDTSVARIDTLLLDGLNPADIRLEKWGSYDLAFVIKDTGESIKVQNFFDIYSPSAYQIDTVKFADGTSWNRATLIAHEVSVFGTAAADSLGGHNGGPNSLYGYDGNDNLGGGDGNDTLYGGNGNDTLSGNAGLDLLYGDAGNDVLNGNDGNDNIDGGVGNDTLNGGNGNDTYVFRRGGGADTINNYDYSVGRIDTLQLDGLNPVDIRLEKWGSYDLAFVIKDTGESIRLQNFFDIYGDSYKIDSVKFADGTTWSRATLLAQEEIMFGTAAADSLGGHNGGSEQSIWL</sequence>
<feature type="domain" description="Haemolysin-type calcium binding-related" evidence="5">
    <location>
        <begin position="498"/>
        <end position="540"/>
    </location>
</feature>
<evidence type="ECO:0000259" key="5">
    <source>
        <dbReference type="Pfam" id="PF06594"/>
    </source>
</evidence>